<accession>A0ACB8HNY0</accession>
<organism evidence="1 2">
    <name type="scientific">Sphagnum magellanicum</name>
    <dbReference type="NCBI Taxonomy" id="128215"/>
    <lineage>
        <taxon>Eukaryota</taxon>
        <taxon>Viridiplantae</taxon>
        <taxon>Streptophyta</taxon>
        <taxon>Embryophyta</taxon>
        <taxon>Bryophyta</taxon>
        <taxon>Sphagnophytina</taxon>
        <taxon>Sphagnopsida</taxon>
        <taxon>Sphagnales</taxon>
        <taxon>Sphagnaceae</taxon>
        <taxon>Sphagnum</taxon>
    </lineage>
</organism>
<name>A0ACB8HNY0_9BRYO</name>
<dbReference type="EMBL" id="CM038913">
    <property type="protein sequence ID" value="KAH9557460.1"/>
    <property type="molecule type" value="Genomic_DNA"/>
</dbReference>
<proteinExistence type="predicted"/>
<evidence type="ECO:0000313" key="2">
    <source>
        <dbReference type="Proteomes" id="UP000828922"/>
    </source>
</evidence>
<reference evidence="2" key="1">
    <citation type="journal article" date="2022" name="New Phytol.">
        <title>Phylogenomic structure and speciation in an emerging model: the Sphagnum magellanicum complex (Bryophyta).</title>
        <authorList>
            <person name="Shaw A.J."/>
            <person name="Piatkowski B."/>
            <person name="Duffy A.M."/>
            <person name="Aguero B."/>
            <person name="Imwattana K."/>
            <person name="Nieto-Lugilde M."/>
            <person name="Healey A."/>
            <person name="Weston D.J."/>
            <person name="Patel M.N."/>
            <person name="Schmutz J."/>
            <person name="Grimwood J."/>
            <person name="Yavitt J.B."/>
            <person name="Hassel K."/>
            <person name="Stenoien H.K."/>
            <person name="Flatberg K.I."/>
            <person name="Bickford C.P."/>
            <person name="Hicks K.A."/>
        </authorList>
    </citation>
    <scope>NUCLEOTIDE SEQUENCE [LARGE SCALE GENOMIC DNA]</scope>
</reference>
<protein>
    <submittedName>
        <fullName evidence="1">Uncharacterized protein</fullName>
    </submittedName>
</protein>
<keyword evidence="2" id="KW-1185">Reference proteome</keyword>
<sequence>MEDFANILQRDYGLKPQGKAAPMTLLGTTTTTTPGGTAATGSHRPAVSSFEERKSWRGGNGSNRSTRAPSAAARPAAEGRQEEEGNLFFRQSNGVSKPASRSSADPSVFFRASSDKVYQGATKSGYDDVYGEPSSGSSLTSSSFGNLLGGFNGSSSKLRTWTSQGSFNEDLLGGSGPTKMRPMAWAVSNDVYLAKLKDQSEKRSQLGLVKNSGEDELLRRFEVSKPGMQAGAFHGSFEGDLVRGIQSSKSDGPMHSSVDGDLSGEFGKPEIHRPLSAVKPSLMHPSQSESKESGVLPGFQIGEPIQATESTESTVAPNSSSIDDLLSSPAEADMSAGINSSSGSTLPASEASAFPEPLDPSSAGSSGPKSLSRANSNTDGGMHGPLDGYLKPVPVATAKAKEPTSPSKTAADSGGSVSSGDVHNGDGRAVQKSFSNSLSGSNHMDNPVLSPMYPAQPLKGKQEEQSSHDFQTFDEPVAVFEVKSTASDAGMHQSSNYHAAAKIKNSTGEIWLTINDVKLVTKPSASPPPSRDPPHPPTEKGQPIPVVLPDIIIEDLGEVVKSSRQGRRGEGKKDHAREEEWVKGREGGTRHRVRSRDPTFLIEPEVGGEKRDSQVRDHIQELTAQEKVRTVQEKSTQRFEVQRAIEERVAKQEKARERETERIAHRAKKASERVMAEAKERSEKAAVERAVTEARERAERAALQRAAAAREQERAKERERERERERHETEKERERERQRKERERERQRTERERERERREREKEKERERERERDRERDSIRARERGAAEQLRKESANFRATSEPRQRPSVNPLSSGLLRPSSGNFVNNVSGVPLQRHSSGAQKVVDDWTSFFAQPTAFGDEFRETEGEPAERRRIRLEKHQRIEERAAKALEEKNQRDMALQMEQEERHRLAGNLDAEIRRWSMGKEGNLRALLSSLHLILWPECNWKPVSLTDLITAPLVKKAYKSAILCVHPDKVQQKGATVQQKYIAEKVFDLLKDSFAKFNANELC</sequence>
<gene>
    <name evidence="1" type="ORF">CY35_07G085400</name>
</gene>
<evidence type="ECO:0000313" key="1">
    <source>
        <dbReference type="EMBL" id="KAH9557460.1"/>
    </source>
</evidence>
<dbReference type="Proteomes" id="UP000828922">
    <property type="component" value="Linkage Group LG07"/>
</dbReference>
<comment type="caution">
    <text evidence="1">The sequence shown here is derived from an EMBL/GenBank/DDBJ whole genome shotgun (WGS) entry which is preliminary data.</text>
</comment>